<gene>
    <name evidence="6" type="ORF">KS419_04070</name>
</gene>
<dbReference type="RefSeq" id="WP_217064804.1">
    <property type="nucleotide sequence ID" value="NZ_JAHQCS010000055.1"/>
</dbReference>
<organism evidence="6 7">
    <name type="scientific">Evansella tamaricis</name>
    <dbReference type="NCBI Taxonomy" id="2069301"/>
    <lineage>
        <taxon>Bacteria</taxon>
        <taxon>Bacillati</taxon>
        <taxon>Bacillota</taxon>
        <taxon>Bacilli</taxon>
        <taxon>Bacillales</taxon>
        <taxon>Bacillaceae</taxon>
        <taxon>Evansella</taxon>
    </lineage>
</organism>
<dbReference type="PANTHER" id="PTHR32089">
    <property type="entry name" value="METHYL-ACCEPTING CHEMOTAXIS PROTEIN MCPB"/>
    <property type="match status" value="1"/>
</dbReference>
<dbReference type="PROSITE" id="PS50111">
    <property type="entry name" value="CHEMOTAXIS_TRANSDUC_2"/>
    <property type="match status" value="1"/>
</dbReference>
<feature type="transmembrane region" description="Helical" evidence="4">
    <location>
        <begin position="154"/>
        <end position="176"/>
    </location>
</feature>
<dbReference type="CDD" id="cd11386">
    <property type="entry name" value="MCP_signal"/>
    <property type="match status" value="1"/>
</dbReference>
<dbReference type="InterPro" id="IPR004089">
    <property type="entry name" value="MCPsignal_dom"/>
</dbReference>
<dbReference type="EMBL" id="JAHQCS010000055">
    <property type="protein sequence ID" value="MBU9710912.1"/>
    <property type="molecule type" value="Genomic_DNA"/>
</dbReference>
<keyword evidence="7" id="KW-1185">Reference proteome</keyword>
<feature type="transmembrane region" description="Helical" evidence="4">
    <location>
        <begin position="48"/>
        <end position="71"/>
    </location>
</feature>
<sequence length="507" mass="56390">MEDRKNSIMLVFTAILSLLSVVVYLLHQHFHIFKNVNYVLHHHGTGDWVYSVLILLILPIILFGIALLFYLKNKSHPFIPIIVTLSVTFGSISIIASGDGLVEYHFSIFMVIATLAFFENIRLIVLSTVIFAIQHLGGFFLAPELITGTDQYSFLLLLIHAFFLIMTSSIIVVQIISRQKYRKEVTLRNAKQTSLINQLKTRLQETSKQVLANLTHLETGSKESVAATEEIVGSIQEMIGGANDQLQYANQSHQSIDDVFQAVEDISAQTSRSKKSSTHTLSLAESGKESMENTTEQIRGISNAVQQMNEVVSQLGNRSTEIQQTIGYMSDIAEQTNLLALNAAIEAARAGEAGRGFAVVADEVRKLADQSSQYANRISGILQELMTDTRKTDEVMLTTNEQVKEGLHQISSTGKLFDQIVQDTAIVSEDVNSSFEKSQSIVHLVNQLKEAIDSMTKVSEQYKDSTENISAASQEQLATFENFRHTTESIKSQMEELDSLVMDMTGK</sequence>
<keyword evidence="4" id="KW-0472">Membrane</keyword>
<proteinExistence type="predicted"/>
<keyword evidence="4" id="KW-0812">Transmembrane</keyword>
<keyword evidence="4" id="KW-1133">Transmembrane helix</keyword>
<evidence type="ECO:0000313" key="6">
    <source>
        <dbReference type="EMBL" id="MBU9710912.1"/>
    </source>
</evidence>
<keyword evidence="1 2" id="KW-0807">Transducer</keyword>
<protein>
    <submittedName>
        <fullName evidence="6">Methyl-accepting chemotaxis protein</fullName>
    </submittedName>
</protein>
<comment type="caution">
    <text evidence="6">The sequence shown here is derived from an EMBL/GenBank/DDBJ whole genome shotgun (WGS) entry which is preliminary data.</text>
</comment>
<evidence type="ECO:0000313" key="7">
    <source>
        <dbReference type="Proteomes" id="UP000784880"/>
    </source>
</evidence>
<feature type="transmembrane region" description="Helical" evidence="4">
    <location>
        <begin position="78"/>
        <end position="96"/>
    </location>
</feature>
<dbReference type="PANTHER" id="PTHR32089:SF112">
    <property type="entry name" value="LYSOZYME-LIKE PROTEIN-RELATED"/>
    <property type="match status" value="1"/>
</dbReference>
<evidence type="ECO:0000256" key="4">
    <source>
        <dbReference type="SAM" id="Phobius"/>
    </source>
</evidence>
<feature type="transmembrane region" description="Helical" evidence="4">
    <location>
        <begin position="7"/>
        <end position="28"/>
    </location>
</feature>
<name>A0ABS6JB54_9BACI</name>
<dbReference type="SMART" id="SM00283">
    <property type="entry name" value="MA"/>
    <property type="match status" value="1"/>
</dbReference>
<evidence type="ECO:0000256" key="2">
    <source>
        <dbReference type="PROSITE-ProRule" id="PRU00284"/>
    </source>
</evidence>
<evidence type="ECO:0000256" key="3">
    <source>
        <dbReference type="SAM" id="MobiDB-lite"/>
    </source>
</evidence>
<dbReference type="Proteomes" id="UP000784880">
    <property type="component" value="Unassembled WGS sequence"/>
</dbReference>
<dbReference type="Pfam" id="PF00015">
    <property type="entry name" value="MCPsignal"/>
    <property type="match status" value="1"/>
</dbReference>
<reference evidence="6 7" key="1">
    <citation type="submission" date="2021-06" db="EMBL/GenBank/DDBJ databases">
        <title>Bacillus sp. RD4P76, an endophyte from a halophyte.</title>
        <authorList>
            <person name="Sun J.-Q."/>
        </authorList>
    </citation>
    <scope>NUCLEOTIDE SEQUENCE [LARGE SCALE GENOMIC DNA]</scope>
    <source>
        <strain evidence="6 7">CGMCC 1.15917</strain>
    </source>
</reference>
<evidence type="ECO:0000256" key="1">
    <source>
        <dbReference type="ARBA" id="ARBA00023224"/>
    </source>
</evidence>
<accession>A0ABS6JB54</accession>
<feature type="transmembrane region" description="Helical" evidence="4">
    <location>
        <begin position="123"/>
        <end position="142"/>
    </location>
</feature>
<evidence type="ECO:0000259" key="5">
    <source>
        <dbReference type="PROSITE" id="PS50111"/>
    </source>
</evidence>
<feature type="domain" description="Methyl-accepting transducer" evidence="5">
    <location>
        <begin position="220"/>
        <end position="470"/>
    </location>
</feature>
<feature type="region of interest" description="Disordered" evidence="3">
    <location>
        <begin position="268"/>
        <end position="295"/>
    </location>
</feature>